<dbReference type="Gene3D" id="1.10.357.10">
    <property type="entry name" value="Tetracycline Repressor, domain 2"/>
    <property type="match status" value="1"/>
</dbReference>
<accession>A0ABV7YR56</accession>
<dbReference type="EMBL" id="JBHRZH010000051">
    <property type="protein sequence ID" value="MFC3766350.1"/>
    <property type="molecule type" value="Genomic_DNA"/>
</dbReference>
<feature type="domain" description="HTH tetR-type" evidence="5">
    <location>
        <begin position="10"/>
        <end position="70"/>
    </location>
</feature>
<evidence type="ECO:0000256" key="3">
    <source>
        <dbReference type="ARBA" id="ARBA00023163"/>
    </source>
</evidence>
<dbReference type="InterPro" id="IPR050109">
    <property type="entry name" value="HTH-type_TetR-like_transc_reg"/>
</dbReference>
<evidence type="ECO:0000256" key="1">
    <source>
        <dbReference type="ARBA" id="ARBA00023015"/>
    </source>
</evidence>
<dbReference type="InterPro" id="IPR009057">
    <property type="entry name" value="Homeodomain-like_sf"/>
</dbReference>
<dbReference type="Pfam" id="PF17754">
    <property type="entry name" value="TetR_C_14"/>
    <property type="match status" value="1"/>
</dbReference>
<dbReference type="Gene3D" id="1.10.10.60">
    <property type="entry name" value="Homeodomain-like"/>
    <property type="match status" value="1"/>
</dbReference>
<keyword evidence="2 4" id="KW-0238">DNA-binding</keyword>
<keyword evidence="3" id="KW-0804">Transcription</keyword>
<protein>
    <submittedName>
        <fullName evidence="6">TetR family transcriptional regulator</fullName>
    </submittedName>
</protein>
<evidence type="ECO:0000313" key="7">
    <source>
        <dbReference type="Proteomes" id="UP001595699"/>
    </source>
</evidence>
<dbReference type="PANTHER" id="PTHR30055">
    <property type="entry name" value="HTH-TYPE TRANSCRIPTIONAL REGULATOR RUTR"/>
    <property type="match status" value="1"/>
</dbReference>
<evidence type="ECO:0000256" key="2">
    <source>
        <dbReference type="ARBA" id="ARBA00023125"/>
    </source>
</evidence>
<dbReference type="PROSITE" id="PS50977">
    <property type="entry name" value="HTH_TETR_2"/>
    <property type="match status" value="1"/>
</dbReference>
<keyword evidence="7" id="KW-1185">Reference proteome</keyword>
<dbReference type="InterPro" id="IPR041347">
    <property type="entry name" value="MftR_C"/>
</dbReference>
<evidence type="ECO:0000256" key="4">
    <source>
        <dbReference type="PROSITE-ProRule" id="PRU00335"/>
    </source>
</evidence>
<comment type="caution">
    <text evidence="6">The sequence shown here is derived from an EMBL/GenBank/DDBJ whole genome shotgun (WGS) entry which is preliminary data.</text>
</comment>
<dbReference type="Pfam" id="PF00440">
    <property type="entry name" value="TetR_N"/>
    <property type="match status" value="1"/>
</dbReference>
<dbReference type="InterPro" id="IPR001647">
    <property type="entry name" value="HTH_TetR"/>
</dbReference>
<feature type="DNA-binding region" description="H-T-H motif" evidence="4">
    <location>
        <begin position="33"/>
        <end position="52"/>
    </location>
</feature>
<dbReference type="RefSeq" id="WP_205117967.1">
    <property type="nucleotide sequence ID" value="NZ_JAFBCM010000001.1"/>
</dbReference>
<dbReference type="PANTHER" id="PTHR30055:SF238">
    <property type="entry name" value="MYCOFACTOCIN BIOSYNTHESIS TRANSCRIPTIONAL REGULATOR MFTR-RELATED"/>
    <property type="match status" value="1"/>
</dbReference>
<evidence type="ECO:0000313" key="6">
    <source>
        <dbReference type="EMBL" id="MFC3766350.1"/>
    </source>
</evidence>
<keyword evidence="1" id="KW-0805">Transcription regulation</keyword>
<sequence>MAGLRERKKEQTRQALSWAAVKLSVQRGFENVLVEDIAAEAGVSPRTFNNYFSSKAEAVAARHLDRITVIASLLRERPKDEPIWTAITAAVLDQDGLDAEPPAGWVEGVRVMVETPALQGEIAKAYIVAGRTLAEVIAERTGTNPERDLYPKLVAQMVGVAYDVATTHWMHTTDRPQPLGDLLRESLEQVTSGLPDPQS</sequence>
<proteinExistence type="predicted"/>
<reference evidence="7" key="1">
    <citation type="journal article" date="2019" name="Int. J. Syst. Evol. Microbiol.">
        <title>The Global Catalogue of Microorganisms (GCM) 10K type strain sequencing project: providing services to taxonomists for standard genome sequencing and annotation.</title>
        <authorList>
            <consortium name="The Broad Institute Genomics Platform"/>
            <consortium name="The Broad Institute Genome Sequencing Center for Infectious Disease"/>
            <person name="Wu L."/>
            <person name="Ma J."/>
        </authorList>
    </citation>
    <scope>NUCLEOTIDE SEQUENCE [LARGE SCALE GENOMIC DNA]</scope>
    <source>
        <strain evidence="7">CGMCC 4.7241</strain>
    </source>
</reference>
<dbReference type="Proteomes" id="UP001595699">
    <property type="component" value="Unassembled WGS sequence"/>
</dbReference>
<name>A0ABV7YR56_9ACTN</name>
<evidence type="ECO:0000259" key="5">
    <source>
        <dbReference type="PROSITE" id="PS50977"/>
    </source>
</evidence>
<dbReference type="SUPFAM" id="SSF46689">
    <property type="entry name" value="Homeodomain-like"/>
    <property type="match status" value="1"/>
</dbReference>
<gene>
    <name evidence="6" type="ORF">ACFOUW_36360</name>
</gene>
<organism evidence="6 7">
    <name type="scientific">Tenggerimyces flavus</name>
    <dbReference type="NCBI Taxonomy" id="1708749"/>
    <lineage>
        <taxon>Bacteria</taxon>
        <taxon>Bacillati</taxon>
        <taxon>Actinomycetota</taxon>
        <taxon>Actinomycetes</taxon>
        <taxon>Propionibacteriales</taxon>
        <taxon>Nocardioidaceae</taxon>
        <taxon>Tenggerimyces</taxon>
    </lineage>
</organism>